<dbReference type="PANTHER" id="PTHR31338:SF16">
    <property type="entry name" value="POLYKETIDE CYCLASE_DEHYDRASE AND LIPID TRANSPORT SUPERFAMILY PROTEIN"/>
    <property type="match status" value="1"/>
</dbReference>
<comment type="similarity">
    <text evidence="1">Belongs to the MLP family.</text>
</comment>
<dbReference type="PANTHER" id="PTHR31338">
    <property type="entry name" value="POLYKETIDE CYCLASE/DEHYDRASE AND LIPID TRANSPORT SUPERFAMILY PROTEIN"/>
    <property type="match status" value="1"/>
</dbReference>
<dbReference type="Gene3D" id="3.30.530.20">
    <property type="match status" value="1"/>
</dbReference>
<evidence type="ECO:0000259" key="2">
    <source>
        <dbReference type="SMART" id="SM01037"/>
    </source>
</evidence>
<evidence type="ECO:0000313" key="4">
    <source>
        <dbReference type="RefSeq" id="XP_012574303.1"/>
    </source>
</evidence>
<reference evidence="3" key="1">
    <citation type="journal article" date="2013" name="Nat. Biotechnol.">
        <title>Draft genome sequence of chickpea (Cicer arietinum) provides a resource for trait improvement.</title>
        <authorList>
            <person name="Varshney R.K."/>
            <person name="Song C."/>
            <person name="Saxena R.K."/>
            <person name="Azam S."/>
            <person name="Yu S."/>
            <person name="Sharpe A.G."/>
            <person name="Cannon S."/>
            <person name="Baek J."/>
            <person name="Rosen B.D."/>
            <person name="Tar'an B."/>
            <person name="Millan T."/>
            <person name="Zhang X."/>
            <person name="Ramsay L.D."/>
            <person name="Iwata A."/>
            <person name="Wang Y."/>
            <person name="Nelson W."/>
            <person name="Farmer A.D."/>
            <person name="Gaur P.M."/>
            <person name="Soderlund C."/>
            <person name="Penmetsa R.V."/>
            <person name="Xu C."/>
            <person name="Bharti A.K."/>
            <person name="He W."/>
            <person name="Winter P."/>
            <person name="Zhao S."/>
            <person name="Hane J.K."/>
            <person name="Carrasquilla-Garcia N."/>
            <person name="Condie J.A."/>
            <person name="Upadhyaya H.D."/>
            <person name="Luo M.C."/>
            <person name="Thudi M."/>
            <person name="Gowda C.L."/>
            <person name="Singh N.P."/>
            <person name="Lichtenzveig J."/>
            <person name="Gali K.K."/>
            <person name="Rubio J."/>
            <person name="Nadarajan N."/>
            <person name="Dolezel J."/>
            <person name="Bansal K.C."/>
            <person name="Xu X."/>
            <person name="Edwards D."/>
            <person name="Zhang G."/>
            <person name="Kahl G."/>
            <person name="Gil J."/>
            <person name="Singh K.B."/>
            <person name="Datta S.K."/>
            <person name="Jackson S.A."/>
            <person name="Wang J."/>
            <person name="Cook D.R."/>
        </authorList>
    </citation>
    <scope>NUCLEOTIDE SEQUENCE [LARGE SCALE GENOMIC DNA]</scope>
    <source>
        <strain evidence="3">cv. CDC Frontier</strain>
    </source>
</reference>
<dbReference type="SMR" id="A0A1S3EFW6"/>
<dbReference type="GeneID" id="105852648"/>
<feature type="domain" description="Bet v I/Major latex protein" evidence="2">
    <location>
        <begin position="2"/>
        <end position="152"/>
    </location>
</feature>
<dbReference type="InterPro" id="IPR000916">
    <property type="entry name" value="Bet_v_I/MLP"/>
</dbReference>
<dbReference type="SMART" id="SM01037">
    <property type="entry name" value="Bet_v_1"/>
    <property type="match status" value="1"/>
</dbReference>
<dbReference type="InterPro" id="IPR052006">
    <property type="entry name" value="MLP-like"/>
</dbReference>
<organism evidence="3 4">
    <name type="scientific">Cicer arietinum</name>
    <name type="common">Chickpea</name>
    <name type="synonym">Garbanzo</name>
    <dbReference type="NCBI Taxonomy" id="3827"/>
    <lineage>
        <taxon>Eukaryota</taxon>
        <taxon>Viridiplantae</taxon>
        <taxon>Streptophyta</taxon>
        <taxon>Embryophyta</taxon>
        <taxon>Tracheophyta</taxon>
        <taxon>Spermatophyta</taxon>
        <taxon>Magnoliopsida</taxon>
        <taxon>eudicotyledons</taxon>
        <taxon>Gunneridae</taxon>
        <taxon>Pentapetalae</taxon>
        <taxon>rosids</taxon>
        <taxon>fabids</taxon>
        <taxon>Fabales</taxon>
        <taxon>Fabaceae</taxon>
        <taxon>Papilionoideae</taxon>
        <taxon>50 kb inversion clade</taxon>
        <taxon>NPAAA clade</taxon>
        <taxon>Hologalegina</taxon>
        <taxon>IRL clade</taxon>
        <taxon>Cicereae</taxon>
        <taxon>Cicer</taxon>
    </lineage>
</organism>
<name>A0A1S3EFW6_CICAR</name>
<dbReference type="Pfam" id="PF00407">
    <property type="entry name" value="Bet_v_1"/>
    <property type="match status" value="1"/>
</dbReference>
<dbReference type="Proteomes" id="UP000087171">
    <property type="component" value="Chromosome Ca7"/>
</dbReference>
<dbReference type="AlphaFoldDB" id="A0A1S3EFW6"/>
<protein>
    <submittedName>
        <fullName evidence="4">MLP-like protein 34</fullName>
    </submittedName>
</protein>
<gene>
    <name evidence="4" type="primary">LOC105852648</name>
</gene>
<dbReference type="KEGG" id="cam:105852648"/>
<reference evidence="4" key="2">
    <citation type="submission" date="2025-08" db="UniProtKB">
        <authorList>
            <consortium name="RefSeq"/>
        </authorList>
    </citation>
    <scope>IDENTIFICATION</scope>
    <source>
        <tissue evidence="4">Etiolated seedlings</tissue>
    </source>
</reference>
<dbReference type="RefSeq" id="XP_012574303.1">
    <property type="nucleotide sequence ID" value="XM_012718849.2"/>
</dbReference>
<dbReference type="CDD" id="cd07816">
    <property type="entry name" value="Bet_v1-like"/>
    <property type="match status" value="1"/>
</dbReference>
<proteinExistence type="inferred from homology"/>
<evidence type="ECO:0000256" key="1">
    <source>
        <dbReference type="ARBA" id="ARBA00038242"/>
    </source>
</evidence>
<dbReference type="InterPro" id="IPR023393">
    <property type="entry name" value="START-like_dom_sf"/>
</dbReference>
<accession>A0A1S3EFW6</accession>
<dbReference type="GO" id="GO:0006952">
    <property type="term" value="P:defense response"/>
    <property type="evidence" value="ECO:0007669"/>
    <property type="project" value="InterPro"/>
</dbReference>
<sequence length="152" mass="17598">MVLVGKLSTELGIKASSSKFYNLFASQLNDVQNLCENIHHTKLHQGEDWHGSDSVKHWTYVIDGKVHTCKESIEEVDEQNKKITYKLFGGDIDEHYKIFKFILEIFDKNDGSAVVKWSVEYEKINEDIHPPNGYIEYLNKCTREIDAYLVKA</sequence>
<dbReference type="STRING" id="3827.A0A1S3EFW6"/>
<evidence type="ECO:0000313" key="3">
    <source>
        <dbReference type="Proteomes" id="UP000087171"/>
    </source>
</evidence>
<keyword evidence="3" id="KW-1185">Reference proteome</keyword>
<dbReference type="OrthoDB" id="1847301at2759"/>
<dbReference type="SUPFAM" id="SSF55961">
    <property type="entry name" value="Bet v1-like"/>
    <property type="match status" value="1"/>
</dbReference>